<keyword evidence="3" id="KW-1185">Reference proteome</keyword>
<dbReference type="AlphaFoldDB" id="A0A521ANG5"/>
<evidence type="ECO:0000313" key="3">
    <source>
        <dbReference type="Proteomes" id="UP000317557"/>
    </source>
</evidence>
<keyword evidence="1" id="KW-0732">Signal</keyword>
<dbReference type="OrthoDB" id="1523548at2"/>
<protein>
    <recommendedName>
        <fullName evidence="4">Porin</fullName>
    </recommendedName>
</protein>
<dbReference type="RefSeq" id="WP_142452783.1">
    <property type="nucleotide sequence ID" value="NZ_FXTP01000001.1"/>
</dbReference>
<proteinExistence type="predicted"/>
<sequence length="438" mass="49732">MEHRHLLIALLFCLIPAFGLAQSSQDYGDDYSLEFVPDLWYNDVDGIRVGVRVRGEMEGSFNDGPHRLNAGLWLGTWFPDQPVSYYFSFTEPIPSISSFGSEGSLQLETSVRTGFSKHGLYFNKRWQFGFDELKYVEFRTGLSTEKMFDEEYRQFPEHWVFNVNQDLPLDSPTGPRPRVKEQIHLLNASLLLHQQNLLGTYSIDLDFKQQLNEKVLPSFTRFDAEITQQIVLGSGFKLDFRSFFGMANKDVPYQYSYLSSMQSMIGWLDHGLSRAKGTIPISMMNEGIVQFTGGPNLRGYLNQDVKALKSNAFIQGIGAGDYYLLNAVLSLNAELDYPNPLHKKLKSIPFLGDFLAMRSYMFYDVGTMPERRGGNLFDAQKSDAGAGFELSINIPDYLGKDRGLFIRYDIPFWLSHPGGGESHVEFRHLIGIGALISF</sequence>
<organism evidence="2 3">
    <name type="scientific">Gracilimonas mengyeensis</name>
    <dbReference type="NCBI Taxonomy" id="1302730"/>
    <lineage>
        <taxon>Bacteria</taxon>
        <taxon>Pseudomonadati</taxon>
        <taxon>Balneolota</taxon>
        <taxon>Balneolia</taxon>
        <taxon>Balneolales</taxon>
        <taxon>Balneolaceae</taxon>
        <taxon>Gracilimonas</taxon>
    </lineage>
</organism>
<evidence type="ECO:0000256" key="1">
    <source>
        <dbReference type="SAM" id="SignalP"/>
    </source>
</evidence>
<evidence type="ECO:0008006" key="4">
    <source>
        <dbReference type="Google" id="ProtNLM"/>
    </source>
</evidence>
<feature type="chain" id="PRO_5021804127" description="Porin" evidence="1">
    <location>
        <begin position="22"/>
        <end position="438"/>
    </location>
</feature>
<gene>
    <name evidence="2" type="ORF">SAMN06265219_101271</name>
</gene>
<feature type="signal peptide" evidence="1">
    <location>
        <begin position="1"/>
        <end position="21"/>
    </location>
</feature>
<dbReference type="Proteomes" id="UP000317557">
    <property type="component" value="Unassembled WGS sequence"/>
</dbReference>
<evidence type="ECO:0000313" key="2">
    <source>
        <dbReference type="EMBL" id="SMO36364.1"/>
    </source>
</evidence>
<reference evidence="2 3" key="1">
    <citation type="submission" date="2017-05" db="EMBL/GenBank/DDBJ databases">
        <authorList>
            <person name="Varghese N."/>
            <person name="Submissions S."/>
        </authorList>
    </citation>
    <scope>NUCLEOTIDE SEQUENCE [LARGE SCALE GENOMIC DNA]</scope>
    <source>
        <strain evidence="2 3">DSM 21985</strain>
    </source>
</reference>
<accession>A0A521ANG5</accession>
<dbReference type="EMBL" id="FXTP01000001">
    <property type="protein sequence ID" value="SMO36364.1"/>
    <property type="molecule type" value="Genomic_DNA"/>
</dbReference>
<name>A0A521ANG5_9BACT</name>